<feature type="non-terminal residue" evidence="1">
    <location>
        <position position="37"/>
    </location>
</feature>
<dbReference type="AlphaFoldDB" id="A0A382FF00"/>
<accession>A0A382FF00</accession>
<gene>
    <name evidence="1" type="ORF">METZ01_LOCUS214066</name>
</gene>
<reference evidence="1" key="1">
    <citation type="submission" date="2018-05" db="EMBL/GenBank/DDBJ databases">
        <authorList>
            <person name="Lanie J.A."/>
            <person name="Ng W.-L."/>
            <person name="Kazmierczak K.M."/>
            <person name="Andrzejewski T.M."/>
            <person name="Davidsen T.M."/>
            <person name="Wayne K.J."/>
            <person name="Tettelin H."/>
            <person name="Glass J.I."/>
            <person name="Rusch D."/>
            <person name="Podicherti R."/>
            <person name="Tsui H.-C.T."/>
            <person name="Winkler M.E."/>
        </authorList>
    </citation>
    <scope>NUCLEOTIDE SEQUENCE</scope>
</reference>
<evidence type="ECO:0000313" key="1">
    <source>
        <dbReference type="EMBL" id="SVB61212.1"/>
    </source>
</evidence>
<feature type="non-terminal residue" evidence="1">
    <location>
        <position position="1"/>
    </location>
</feature>
<protein>
    <submittedName>
        <fullName evidence="1">Uncharacterized protein</fullName>
    </submittedName>
</protein>
<dbReference type="EMBL" id="UINC01049433">
    <property type="protein sequence ID" value="SVB61212.1"/>
    <property type="molecule type" value="Genomic_DNA"/>
</dbReference>
<organism evidence="1">
    <name type="scientific">marine metagenome</name>
    <dbReference type="NCBI Taxonomy" id="408172"/>
    <lineage>
        <taxon>unclassified sequences</taxon>
        <taxon>metagenomes</taxon>
        <taxon>ecological metagenomes</taxon>
    </lineage>
</organism>
<sequence length="37" mass="3900">SPFMAAAASRSSSHSGTKATALSRFSRIYHTALSCQL</sequence>
<name>A0A382FF00_9ZZZZ</name>
<proteinExistence type="predicted"/>